<proteinExistence type="predicted"/>
<name>D7LU04_ARALL</name>
<dbReference type="Gramene" id="scaffold_502255.1">
    <property type="protein sequence ID" value="scaffold_502255.1"/>
    <property type="gene ID" value="scaffold_502255.1"/>
</dbReference>
<organism evidence="2">
    <name type="scientific">Arabidopsis lyrata subsp. lyrata</name>
    <name type="common">Lyre-leaved rock-cress</name>
    <dbReference type="NCBI Taxonomy" id="81972"/>
    <lineage>
        <taxon>Eukaryota</taxon>
        <taxon>Viridiplantae</taxon>
        <taxon>Streptophyta</taxon>
        <taxon>Embryophyta</taxon>
        <taxon>Tracheophyta</taxon>
        <taxon>Spermatophyta</taxon>
        <taxon>Magnoliopsida</taxon>
        <taxon>eudicotyledons</taxon>
        <taxon>Gunneridae</taxon>
        <taxon>Pentapetalae</taxon>
        <taxon>rosids</taxon>
        <taxon>malvids</taxon>
        <taxon>Brassicales</taxon>
        <taxon>Brassicaceae</taxon>
        <taxon>Camelineae</taxon>
        <taxon>Arabidopsis</taxon>
    </lineage>
</organism>
<dbReference type="AlphaFoldDB" id="D7LU04"/>
<evidence type="ECO:0000313" key="2">
    <source>
        <dbReference type="Proteomes" id="UP000008694"/>
    </source>
</evidence>
<accession>D7LU04</accession>
<reference evidence="2" key="1">
    <citation type="journal article" date="2011" name="Nat. Genet.">
        <title>The Arabidopsis lyrata genome sequence and the basis of rapid genome size change.</title>
        <authorList>
            <person name="Hu T.T."/>
            <person name="Pattyn P."/>
            <person name="Bakker E.G."/>
            <person name="Cao J."/>
            <person name="Cheng J.-F."/>
            <person name="Clark R.M."/>
            <person name="Fahlgren N."/>
            <person name="Fawcett J.A."/>
            <person name="Grimwood J."/>
            <person name="Gundlach H."/>
            <person name="Haberer G."/>
            <person name="Hollister J.D."/>
            <person name="Ossowski S."/>
            <person name="Ottilar R.P."/>
            <person name="Salamov A.A."/>
            <person name="Schneeberger K."/>
            <person name="Spannagl M."/>
            <person name="Wang X."/>
            <person name="Yang L."/>
            <person name="Nasrallah M.E."/>
            <person name="Bergelson J."/>
            <person name="Carrington J.C."/>
            <person name="Gaut B.S."/>
            <person name="Schmutz J."/>
            <person name="Mayer K.F.X."/>
            <person name="Van de Peer Y."/>
            <person name="Grigoriev I.V."/>
            <person name="Nordborg M."/>
            <person name="Weigel D."/>
            <person name="Guo Y.-L."/>
        </authorList>
    </citation>
    <scope>NUCLEOTIDE SEQUENCE [LARGE SCALE GENOMIC DNA]</scope>
    <source>
        <strain evidence="2">cv. MN47</strain>
    </source>
</reference>
<dbReference type="HOGENOM" id="CLU_3089950_0_0_1"/>
<dbReference type="eggNOG" id="KOG2344">
    <property type="taxonomic scope" value="Eukaryota"/>
</dbReference>
<dbReference type="Proteomes" id="UP000008694">
    <property type="component" value="Unassembled WGS sequence"/>
</dbReference>
<dbReference type="EMBL" id="GL348717">
    <property type="protein sequence ID" value="EFH54094.1"/>
    <property type="molecule type" value="Genomic_DNA"/>
</dbReference>
<gene>
    <name evidence="1" type="ORF">ARALYDRAFT_906551</name>
</gene>
<evidence type="ECO:0000313" key="1">
    <source>
        <dbReference type="EMBL" id="EFH54094.1"/>
    </source>
</evidence>
<sequence>MATPENHGDSSDLETAEKIILRWDSTTTEEAKENLIFQIVISALDSHRPIGE</sequence>
<protein>
    <submittedName>
        <fullName evidence="1">Uncharacterized protein</fullName>
    </submittedName>
</protein>
<keyword evidence="2" id="KW-1185">Reference proteome</keyword>
<dbReference type="STRING" id="81972.D7LU04"/>